<sequence>MKEVDLRLDRMIEIAGQLKVPLDHVVKHMGRCDQSRFLILSETPEMLPRYIKSSDKP</sequence>
<dbReference type="EMBL" id="FWFW01000006">
    <property type="protein sequence ID" value="SLN43772.1"/>
    <property type="molecule type" value="Genomic_DNA"/>
</dbReference>
<gene>
    <name evidence="1" type="ORF">PAM7971_02089</name>
</gene>
<dbReference type="Proteomes" id="UP000193307">
    <property type="component" value="Unassembled WGS sequence"/>
</dbReference>
<dbReference type="AlphaFoldDB" id="A0A1Y5SMJ0"/>
<keyword evidence="2" id="KW-1185">Reference proteome</keyword>
<organism evidence="1 2">
    <name type="scientific">Pacificibacter marinus</name>
    <dbReference type="NCBI Taxonomy" id="658057"/>
    <lineage>
        <taxon>Bacteria</taxon>
        <taxon>Pseudomonadati</taxon>
        <taxon>Pseudomonadota</taxon>
        <taxon>Alphaproteobacteria</taxon>
        <taxon>Rhodobacterales</taxon>
        <taxon>Roseobacteraceae</taxon>
        <taxon>Pacificibacter</taxon>
    </lineage>
</organism>
<accession>A0A1Y5SMJ0</accession>
<reference evidence="1 2" key="1">
    <citation type="submission" date="2017-03" db="EMBL/GenBank/DDBJ databases">
        <authorList>
            <person name="Afonso C.L."/>
            <person name="Miller P.J."/>
            <person name="Scott M.A."/>
            <person name="Spackman E."/>
            <person name="Goraichik I."/>
            <person name="Dimitrov K.M."/>
            <person name="Suarez D.L."/>
            <person name="Swayne D.E."/>
        </authorList>
    </citation>
    <scope>NUCLEOTIDE SEQUENCE [LARGE SCALE GENOMIC DNA]</scope>
    <source>
        <strain evidence="1 2">CECT 7971</strain>
    </source>
</reference>
<proteinExistence type="predicted"/>
<evidence type="ECO:0000313" key="1">
    <source>
        <dbReference type="EMBL" id="SLN43772.1"/>
    </source>
</evidence>
<evidence type="ECO:0000313" key="2">
    <source>
        <dbReference type="Proteomes" id="UP000193307"/>
    </source>
</evidence>
<protein>
    <submittedName>
        <fullName evidence="1">Uncharacterized protein</fullName>
    </submittedName>
</protein>
<name>A0A1Y5SMJ0_9RHOB</name>